<feature type="transmembrane region" description="Helical" evidence="8">
    <location>
        <begin position="237"/>
        <end position="260"/>
    </location>
</feature>
<keyword evidence="6 8" id="KW-1133">Transmembrane helix</keyword>
<keyword evidence="5 8" id="KW-0812">Transmembrane</keyword>
<keyword evidence="3" id="KW-0813">Transport</keyword>
<dbReference type="PANTHER" id="PTHR36838">
    <property type="entry name" value="AUXIN EFFLUX CARRIER FAMILY PROTEIN"/>
    <property type="match status" value="1"/>
</dbReference>
<feature type="transmembrane region" description="Helical" evidence="8">
    <location>
        <begin position="50"/>
        <end position="71"/>
    </location>
</feature>
<evidence type="ECO:0000256" key="5">
    <source>
        <dbReference type="ARBA" id="ARBA00022692"/>
    </source>
</evidence>
<dbReference type="Proteomes" id="UP000028525">
    <property type="component" value="Unassembled WGS sequence"/>
</dbReference>
<evidence type="ECO:0000256" key="6">
    <source>
        <dbReference type="ARBA" id="ARBA00022989"/>
    </source>
</evidence>
<protein>
    <recommendedName>
        <fullName evidence="11">AEC family transporter</fullName>
    </recommendedName>
</protein>
<dbReference type="InterPro" id="IPR038770">
    <property type="entry name" value="Na+/solute_symporter_sf"/>
</dbReference>
<dbReference type="AlphaFoldDB" id="A0A084JPR1"/>
<evidence type="ECO:0000256" key="1">
    <source>
        <dbReference type="ARBA" id="ARBA00004651"/>
    </source>
</evidence>
<feature type="transmembrane region" description="Helical" evidence="8">
    <location>
        <begin position="210"/>
        <end position="231"/>
    </location>
</feature>
<keyword evidence="10" id="KW-1185">Reference proteome</keyword>
<dbReference type="InterPro" id="IPR004776">
    <property type="entry name" value="Mem_transp_PIN-like"/>
</dbReference>
<evidence type="ECO:0000256" key="7">
    <source>
        <dbReference type="ARBA" id="ARBA00023136"/>
    </source>
</evidence>
<feature type="transmembrane region" description="Helical" evidence="8">
    <location>
        <begin position="178"/>
        <end position="198"/>
    </location>
</feature>
<dbReference type="GO" id="GO:0055085">
    <property type="term" value="P:transmembrane transport"/>
    <property type="evidence" value="ECO:0007669"/>
    <property type="project" value="InterPro"/>
</dbReference>
<feature type="transmembrane region" description="Helical" evidence="8">
    <location>
        <begin position="146"/>
        <end position="166"/>
    </location>
</feature>
<evidence type="ECO:0000256" key="4">
    <source>
        <dbReference type="ARBA" id="ARBA00022475"/>
    </source>
</evidence>
<evidence type="ECO:0000256" key="8">
    <source>
        <dbReference type="SAM" id="Phobius"/>
    </source>
</evidence>
<dbReference type="Pfam" id="PF03547">
    <property type="entry name" value="Mem_trans"/>
    <property type="match status" value="2"/>
</dbReference>
<reference evidence="9 10" key="1">
    <citation type="submission" date="2014-07" db="EMBL/GenBank/DDBJ databases">
        <title>Draft genome of Clostridium celerecrescens 152B isolated from sediments associated with methane hydrate from Krishna Godavari basin.</title>
        <authorList>
            <person name="Honkalas V.S."/>
            <person name="Dabir A.P."/>
            <person name="Arora P."/>
            <person name="Dhakephalkar P.K."/>
        </authorList>
    </citation>
    <scope>NUCLEOTIDE SEQUENCE [LARGE SCALE GENOMIC DNA]</scope>
    <source>
        <strain evidence="9 10">152B</strain>
    </source>
</reference>
<name>A0A084JPR1_9FIRM</name>
<sequence length="295" mass="31642">MFIIMVIGAVTFKTGIADNGTSKRMSSILLNVITPCMIIVSYQMEFDRELLIGLIVTLGLSVASIFLSILLSRLLIRSKENPDMSVEKFSMIYSNCGFIGIPIINGLLGAKGVFFMTAYITAFNIMIWSHGILLMKGKTGNLMSTVRSFINSSTVAIVVGILFFVTGLHLPEVVGNPLSMIGAMNTPVAMLISGMNLSESELLSCLKSPRTYMISAAKLLVIPLITLVLLMTVRVDYAIAVTILVASACPSGATGAMFALQYNKNSQYASKLLAVTTVLSLVTIPAVMLVGGMVF</sequence>
<proteinExistence type="inferred from homology"/>
<organism evidence="9 10">
    <name type="scientific">Lacrimispora celerecrescens</name>
    <dbReference type="NCBI Taxonomy" id="29354"/>
    <lineage>
        <taxon>Bacteria</taxon>
        <taxon>Bacillati</taxon>
        <taxon>Bacillota</taxon>
        <taxon>Clostridia</taxon>
        <taxon>Lachnospirales</taxon>
        <taxon>Lachnospiraceae</taxon>
        <taxon>Lacrimispora</taxon>
    </lineage>
</organism>
<evidence type="ECO:0000256" key="3">
    <source>
        <dbReference type="ARBA" id="ARBA00022448"/>
    </source>
</evidence>
<dbReference type="GO" id="GO:0005886">
    <property type="term" value="C:plasma membrane"/>
    <property type="evidence" value="ECO:0007669"/>
    <property type="project" value="UniProtKB-SubCell"/>
</dbReference>
<evidence type="ECO:0008006" key="11">
    <source>
        <dbReference type="Google" id="ProtNLM"/>
    </source>
</evidence>
<evidence type="ECO:0000256" key="2">
    <source>
        <dbReference type="ARBA" id="ARBA00010145"/>
    </source>
</evidence>
<feature type="transmembrane region" description="Helical" evidence="8">
    <location>
        <begin position="28"/>
        <end position="44"/>
    </location>
</feature>
<feature type="transmembrane region" description="Helical" evidence="8">
    <location>
        <begin position="272"/>
        <end position="294"/>
    </location>
</feature>
<gene>
    <name evidence="9" type="ORF">IO98_06080</name>
</gene>
<keyword evidence="7 8" id="KW-0472">Membrane</keyword>
<dbReference type="STRING" id="29354.IO98_06080"/>
<dbReference type="EMBL" id="JPME01000008">
    <property type="protein sequence ID" value="KEZ90945.1"/>
    <property type="molecule type" value="Genomic_DNA"/>
</dbReference>
<evidence type="ECO:0000313" key="9">
    <source>
        <dbReference type="EMBL" id="KEZ90945.1"/>
    </source>
</evidence>
<comment type="similarity">
    <text evidence="2">Belongs to the auxin efflux carrier (TC 2.A.69) family.</text>
</comment>
<accession>A0A084JPR1</accession>
<evidence type="ECO:0000313" key="10">
    <source>
        <dbReference type="Proteomes" id="UP000028525"/>
    </source>
</evidence>
<comment type="subcellular location">
    <subcellularLocation>
        <location evidence="1">Cell membrane</location>
        <topology evidence="1">Multi-pass membrane protein</topology>
    </subcellularLocation>
</comment>
<keyword evidence="4" id="KW-1003">Cell membrane</keyword>
<comment type="caution">
    <text evidence="9">The sequence shown here is derived from an EMBL/GenBank/DDBJ whole genome shotgun (WGS) entry which is preliminary data.</text>
</comment>
<feature type="transmembrane region" description="Helical" evidence="8">
    <location>
        <begin position="92"/>
        <end position="108"/>
    </location>
</feature>
<dbReference type="Gene3D" id="1.20.1530.20">
    <property type="match status" value="1"/>
</dbReference>
<feature type="transmembrane region" description="Helical" evidence="8">
    <location>
        <begin position="114"/>
        <end position="134"/>
    </location>
</feature>
<dbReference type="PANTHER" id="PTHR36838:SF1">
    <property type="entry name" value="SLR1864 PROTEIN"/>
    <property type="match status" value="1"/>
</dbReference>